<proteinExistence type="predicted"/>
<evidence type="ECO:0000313" key="3">
    <source>
        <dbReference type="Proteomes" id="UP001057580"/>
    </source>
</evidence>
<accession>A0A9E7R6R2</accession>
<dbReference type="PANTHER" id="PTHR43777">
    <property type="entry name" value="MOLYBDENUM COFACTOR CYTIDYLYLTRANSFERASE"/>
    <property type="match status" value="1"/>
</dbReference>
<protein>
    <submittedName>
        <fullName evidence="2">NTP transferase domain-containing protein</fullName>
    </submittedName>
</protein>
<organism evidence="2 3">
    <name type="scientific">Salinirubellus salinus</name>
    <dbReference type="NCBI Taxonomy" id="1364945"/>
    <lineage>
        <taxon>Archaea</taxon>
        <taxon>Methanobacteriati</taxon>
        <taxon>Methanobacteriota</taxon>
        <taxon>Stenosarchaea group</taxon>
        <taxon>Halobacteria</taxon>
        <taxon>Halobacteriales</taxon>
        <taxon>Natronomonadaceae</taxon>
        <taxon>Salinirubellus</taxon>
    </lineage>
</organism>
<dbReference type="SUPFAM" id="SSF53448">
    <property type="entry name" value="Nucleotide-diphospho-sugar transferases"/>
    <property type="match status" value="1"/>
</dbReference>
<evidence type="ECO:0000259" key="1">
    <source>
        <dbReference type="Pfam" id="PF12804"/>
    </source>
</evidence>
<keyword evidence="2" id="KW-0808">Transferase</keyword>
<dbReference type="InterPro" id="IPR025877">
    <property type="entry name" value="MobA-like_NTP_Trfase"/>
</dbReference>
<dbReference type="Pfam" id="PF12804">
    <property type="entry name" value="NTP_transf_3"/>
    <property type="match status" value="1"/>
</dbReference>
<sequence length="182" mass="19525">MCGGRGTRLDTDREKPLLDVGGRPMVDRVHEALTASRVESVHAVTSPATPRTREHCRERGVRVLDAPGDGYVADLSWALDRLALGESPVLTVVADLPLLDAEVVDAVLDTHEGGSLTVCVPVALKRRLGVRVDSTLPDRDLAPTGLNVVAPDSDDEPMTLDDPRLAVNVNRLRDAMVAEALL</sequence>
<gene>
    <name evidence="2" type="ORF">N0B31_11625</name>
</gene>
<keyword evidence="3" id="KW-1185">Reference proteome</keyword>
<dbReference type="Gene3D" id="3.90.550.10">
    <property type="entry name" value="Spore Coat Polysaccharide Biosynthesis Protein SpsA, Chain A"/>
    <property type="match status" value="1"/>
</dbReference>
<dbReference type="EMBL" id="CP104003">
    <property type="protein sequence ID" value="UWM56864.1"/>
    <property type="molecule type" value="Genomic_DNA"/>
</dbReference>
<evidence type="ECO:0000313" key="2">
    <source>
        <dbReference type="EMBL" id="UWM56864.1"/>
    </source>
</evidence>
<dbReference type="AlphaFoldDB" id="A0A9E7R6R2"/>
<feature type="domain" description="MobA-like NTP transferase" evidence="1">
    <location>
        <begin position="2"/>
        <end position="127"/>
    </location>
</feature>
<dbReference type="GO" id="GO:0016779">
    <property type="term" value="F:nucleotidyltransferase activity"/>
    <property type="evidence" value="ECO:0007669"/>
    <property type="project" value="UniProtKB-ARBA"/>
</dbReference>
<name>A0A9E7R6R2_9EURY</name>
<dbReference type="PANTHER" id="PTHR43777:SF1">
    <property type="entry name" value="MOLYBDENUM COFACTOR CYTIDYLYLTRANSFERASE"/>
    <property type="match status" value="1"/>
</dbReference>
<dbReference type="RefSeq" id="WP_260643978.1">
    <property type="nucleotide sequence ID" value="NZ_CP104003.1"/>
</dbReference>
<reference evidence="2" key="1">
    <citation type="submission" date="2022-09" db="EMBL/GenBank/DDBJ databases">
        <title>Diverse halophilic archaea isolated from saline environments.</title>
        <authorList>
            <person name="Cui H.-L."/>
        </authorList>
    </citation>
    <scope>NUCLEOTIDE SEQUENCE</scope>
    <source>
        <strain evidence="2">ZS-35-S2</strain>
    </source>
</reference>
<dbReference type="InterPro" id="IPR029044">
    <property type="entry name" value="Nucleotide-diphossugar_trans"/>
</dbReference>
<dbReference type="KEGG" id="ssai:N0B31_11625"/>
<dbReference type="GeneID" id="74943081"/>
<dbReference type="Proteomes" id="UP001057580">
    <property type="component" value="Chromosome"/>
</dbReference>